<dbReference type="KEGG" id="rsu:NHU_04232"/>
<evidence type="ECO:0000256" key="8">
    <source>
        <dbReference type="ARBA" id="ARBA00038436"/>
    </source>
</evidence>
<feature type="transmembrane region" description="Helical" evidence="9">
    <location>
        <begin position="133"/>
        <end position="156"/>
    </location>
</feature>
<dbReference type="EMBL" id="AP014800">
    <property type="protein sequence ID" value="BAQ71346.1"/>
    <property type="molecule type" value="Genomic_DNA"/>
</dbReference>
<evidence type="ECO:0000256" key="1">
    <source>
        <dbReference type="ARBA" id="ARBA00004429"/>
    </source>
</evidence>
<feature type="transmembrane region" description="Helical" evidence="9">
    <location>
        <begin position="52"/>
        <end position="70"/>
    </location>
</feature>
<dbReference type="GO" id="GO:0022857">
    <property type="term" value="F:transmembrane transporter activity"/>
    <property type="evidence" value="ECO:0007669"/>
    <property type="project" value="UniProtKB-UniRule"/>
</dbReference>
<evidence type="ECO:0000313" key="12">
    <source>
        <dbReference type="Proteomes" id="UP000064912"/>
    </source>
</evidence>
<sequence length="183" mass="19769">MDAPLISSKLARLARFAAIGSGLLLLASAGLMTAEILMRRLFHHSLVGVDELAGYAFAVAMAWGFAQALFMRAHIRVDLVYLRLPSRLQRCLDVLALAAFAGIIGIVVTHAWGTLAESLRLEARASTPLATPLWMPQAAWLAGLIFFLVCLIALLFDLVRALARGDWDLAADLGASESASRRI</sequence>
<evidence type="ECO:0000256" key="2">
    <source>
        <dbReference type="ARBA" id="ARBA00022448"/>
    </source>
</evidence>
<evidence type="ECO:0000256" key="6">
    <source>
        <dbReference type="ARBA" id="ARBA00022989"/>
    </source>
</evidence>
<keyword evidence="2 9" id="KW-0813">Transport</keyword>
<dbReference type="InterPro" id="IPR007387">
    <property type="entry name" value="TRAP_DctQ"/>
</dbReference>
<gene>
    <name evidence="11" type="ORF">NHU_04232</name>
</gene>
<evidence type="ECO:0000259" key="10">
    <source>
        <dbReference type="Pfam" id="PF04290"/>
    </source>
</evidence>
<keyword evidence="6 9" id="KW-1133">Transmembrane helix</keyword>
<dbReference type="Pfam" id="PF04290">
    <property type="entry name" value="DctQ"/>
    <property type="match status" value="1"/>
</dbReference>
<protein>
    <recommendedName>
        <fullName evidence="9">TRAP transporter small permease protein</fullName>
    </recommendedName>
</protein>
<organism evidence="11 12">
    <name type="scientific">Rhodovulum sulfidophilum</name>
    <name type="common">Rhodobacter sulfidophilus</name>
    <dbReference type="NCBI Taxonomy" id="35806"/>
    <lineage>
        <taxon>Bacteria</taxon>
        <taxon>Pseudomonadati</taxon>
        <taxon>Pseudomonadota</taxon>
        <taxon>Alphaproteobacteria</taxon>
        <taxon>Rhodobacterales</taxon>
        <taxon>Paracoccaceae</taxon>
        <taxon>Rhodovulum</taxon>
    </lineage>
</organism>
<evidence type="ECO:0000256" key="3">
    <source>
        <dbReference type="ARBA" id="ARBA00022475"/>
    </source>
</evidence>
<dbReference type="eggNOG" id="COG4665">
    <property type="taxonomic scope" value="Bacteria"/>
</dbReference>
<reference evidence="11 12" key="1">
    <citation type="submission" date="2015-02" db="EMBL/GenBank/DDBJ databases">
        <title>Genome sequene of Rhodovulum sulfidophilum DSM 2351.</title>
        <authorList>
            <person name="Nagao N."/>
        </authorList>
    </citation>
    <scope>NUCLEOTIDE SEQUENCE [LARGE SCALE GENOMIC DNA]</scope>
    <source>
        <strain evidence="11 12">DSM 2351</strain>
    </source>
</reference>
<keyword evidence="7 9" id="KW-0472">Membrane</keyword>
<feature type="transmembrane region" description="Helical" evidence="9">
    <location>
        <begin position="12"/>
        <end position="32"/>
    </location>
</feature>
<name>A0A0D6B8H4_RHOSU</name>
<keyword evidence="5 9" id="KW-0812">Transmembrane</keyword>
<feature type="transmembrane region" description="Helical" evidence="9">
    <location>
        <begin position="91"/>
        <end position="113"/>
    </location>
</feature>
<proteinExistence type="inferred from homology"/>
<comment type="subcellular location">
    <subcellularLocation>
        <location evidence="1 9">Cell inner membrane</location>
        <topology evidence="1 9">Multi-pass membrane protein</topology>
    </subcellularLocation>
</comment>
<dbReference type="PATRIC" id="fig|35806.4.peg.4330"/>
<keyword evidence="3" id="KW-1003">Cell membrane</keyword>
<accession>A0A0D6B8H4</accession>
<dbReference type="AlphaFoldDB" id="A0A0D6B8H4"/>
<dbReference type="Proteomes" id="UP000064912">
    <property type="component" value="Chromosome"/>
</dbReference>
<evidence type="ECO:0000313" key="11">
    <source>
        <dbReference type="EMBL" id="BAQ71346.1"/>
    </source>
</evidence>
<comment type="subunit">
    <text evidence="9">The complex comprises the extracytoplasmic solute receptor protein and the two transmembrane proteins.</text>
</comment>
<keyword evidence="4 9" id="KW-0997">Cell inner membrane</keyword>
<evidence type="ECO:0000256" key="9">
    <source>
        <dbReference type="RuleBase" id="RU369079"/>
    </source>
</evidence>
<feature type="domain" description="Tripartite ATP-independent periplasmic transporters DctQ component" evidence="10">
    <location>
        <begin position="30"/>
        <end position="160"/>
    </location>
</feature>
<dbReference type="GO" id="GO:0005886">
    <property type="term" value="C:plasma membrane"/>
    <property type="evidence" value="ECO:0007669"/>
    <property type="project" value="UniProtKB-SubCell"/>
</dbReference>
<evidence type="ECO:0000256" key="4">
    <source>
        <dbReference type="ARBA" id="ARBA00022519"/>
    </source>
</evidence>
<comment type="similarity">
    <text evidence="8 9">Belongs to the TRAP transporter small permease family.</text>
</comment>
<comment type="function">
    <text evidence="9">Part of the tripartite ATP-independent periplasmic (TRAP) transport system.</text>
</comment>
<evidence type="ECO:0000256" key="5">
    <source>
        <dbReference type="ARBA" id="ARBA00022692"/>
    </source>
</evidence>
<dbReference type="InterPro" id="IPR055348">
    <property type="entry name" value="DctQ"/>
</dbReference>
<dbReference type="PANTHER" id="PTHR35011">
    <property type="entry name" value="2,3-DIKETO-L-GULONATE TRAP TRANSPORTER SMALL PERMEASE PROTEIN YIAM"/>
    <property type="match status" value="1"/>
</dbReference>
<evidence type="ECO:0000256" key="7">
    <source>
        <dbReference type="ARBA" id="ARBA00023136"/>
    </source>
</evidence>